<accession>A0ABT8LAG5</accession>
<dbReference type="InterPro" id="IPR018946">
    <property type="entry name" value="PhoD-like_MPP"/>
</dbReference>
<dbReference type="EMBL" id="JAUJEB010000003">
    <property type="protein sequence ID" value="MDN5213785.1"/>
    <property type="molecule type" value="Genomic_DNA"/>
</dbReference>
<dbReference type="SUPFAM" id="SSF56300">
    <property type="entry name" value="Metallo-dependent phosphatases"/>
    <property type="match status" value="1"/>
</dbReference>
<dbReference type="InterPro" id="IPR029052">
    <property type="entry name" value="Metallo-depent_PP-like"/>
</dbReference>
<dbReference type="Proteomes" id="UP001172083">
    <property type="component" value="Unassembled WGS sequence"/>
</dbReference>
<sequence length="348" mass="39930">MIYLMRFLAIIMVLGIIACADNNGSSSHQSANALTIAFGSCNRANKDQPMWSEILRQEPDLWIWLGDNIYGDTDNMDTLKHKYQKQLSNPGYQNFRNNVEVIGTWDDHDYGINDGGKGYRQKVESQQLFLDFIGESTPSQRRSQRGIYTSYLKEAGDLRIKILLLDTRYHRDTVLTENRACLPNESGDILGQEQWQWLSHELKKNEGDVHIIASSIQVIPEEHAYEKWANFPKAKQRLFDLVVESKASGVFFLSGDRHMAEFSKADLPRLTYPIYDLTSSGLTHVRSKDAKEFNEYRLGPMITELNFGLLQIRKDRETTSVKAFVRGLNNAVYLQKAFQFINRQTGDS</sequence>
<feature type="chain" id="PRO_5045290270" evidence="1">
    <location>
        <begin position="21"/>
        <end position="348"/>
    </location>
</feature>
<evidence type="ECO:0000259" key="2">
    <source>
        <dbReference type="Pfam" id="PF09423"/>
    </source>
</evidence>
<dbReference type="GO" id="GO:0004035">
    <property type="term" value="F:alkaline phosphatase activity"/>
    <property type="evidence" value="ECO:0007669"/>
    <property type="project" value="UniProtKB-EC"/>
</dbReference>
<protein>
    <submittedName>
        <fullName evidence="3">Alkaline phosphatase D family protein</fullName>
        <ecNumber evidence="3">3.1.3.1</ecNumber>
    </submittedName>
</protein>
<dbReference type="PANTHER" id="PTHR33987">
    <property type="entry name" value="CALCINEURIN-LIKE METALLO-PHOSPHOESTERASE SUPERFAMILY PROTEIN"/>
    <property type="match status" value="1"/>
</dbReference>
<gene>
    <name evidence="3" type="ORF">QQ020_17055</name>
</gene>
<proteinExistence type="predicted"/>
<organism evidence="3 4">
    <name type="scientific">Agaribacillus aureus</name>
    <dbReference type="NCBI Taxonomy" id="3051825"/>
    <lineage>
        <taxon>Bacteria</taxon>
        <taxon>Pseudomonadati</taxon>
        <taxon>Bacteroidota</taxon>
        <taxon>Cytophagia</taxon>
        <taxon>Cytophagales</taxon>
        <taxon>Splendidivirgaceae</taxon>
        <taxon>Agaribacillus</taxon>
    </lineage>
</organism>
<feature type="signal peptide" evidence="1">
    <location>
        <begin position="1"/>
        <end position="20"/>
    </location>
</feature>
<name>A0ABT8LAG5_9BACT</name>
<comment type="caution">
    <text evidence="3">The sequence shown here is derived from an EMBL/GenBank/DDBJ whole genome shotgun (WGS) entry which is preliminary data.</text>
</comment>
<dbReference type="PANTHER" id="PTHR33987:SF1">
    <property type="entry name" value="CALCINEURIN-LIKE METALLO-PHOSPHOESTERASE SUPERFAMILY PROTEIN"/>
    <property type="match status" value="1"/>
</dbReference>
<keyword evidence="1" id="KW-0732">Signal</keyword>
<dbReference type="RefSeq" id="WP_346759122.1">
    <property type="nucleotide sequence ID" value="NZ_JAUJEB010000003.1"/>
</dbReference>
<dbReference type="InterPro" id="IPR038607">
    <property type="entry name" value="PhoD-like_sf"/>
</dbReference>
<dbReference type="PROSITE" id="PS51257">
    <property type="entry name" value="PROKAR_LIPOPROTEIN"/>
    <property type="match status" value="1"/>
</dbReference>
<dbReference type="EC" id="3.1.3.1" evidence="3"/>
<evidence type="ECO:0000313" key="3">
    <source>
        <dbReference type="EMBL" id="MDN5213785.1"/>
    </source>
</evidence>
<keyword evidence="3" id="KW-0378">Hydrolase</keyword>
<evidence type="ECO:0000256" key="1">
    <source>
        <dbReference type="SAM" id="SignalP"/>
    </source>
</evidence>
<reference evidence="3" key="1">
    <citation type="submission" date="2023-06" db="EMBL/GenBank/DDBJ databases">
        <title>Genomic of Agaribacillus aureum.</title>
        <authorList>
            <person name="Wang G."/>
        </authorList>
    </citation>
    <scope>NUCLEOTIDE SEQUENCE</scope>
    <source>
        <strain evidence="3">BMA12</strain>
    </source>
</reference>
<evidence type="ECO:0000313" key="4">
    <source>
        <dbReference type="Proteomes" id="UP001172083"/>
    </source>
</evidence>
<keyword evidence="4" id="KW-1185">Reference proteome</keyword>
<dbReference type="Pfam" id="PF09423">
    <property type="entry name" value="PhoD"/>
    <property type="match status" value="1"/>
</dbReference>
<dbReference type="CDD" id="cd07389">
    <property type="entry name" value="MPP_PhoD"/>
    <property type="match status" value="1"/>
</dbReference>
<dbReference type="Gene3D" id="3.60.21.70">
    <property type="entry name" value="PhoD-like phosphatase"/>
    <property type="match status" value="1"/>
</dbReference>
<feature type="domain" description="PhoD-like phosphatase metallophosphatase" evidence="2">
    <location>
        <begin position="39"/>
        <end position="264"/>
    </location>
</feature>